<reference evidence="3 4" key="1">
    <citation type="submission" date="2017-11" db="EMBL/GenBank/DDBJ databases">
        <title>Sequencing the genomes of 1000 actinobacteria strains.</title>
        <authorList>
            <person name="Klenk H.-P."/>
        </authorList>
    </citation>
    <scope>NUCLEOTIDE SEQUENCE [LARGE SCALE GENOMIC DNA]</scope>
    <source>
        <strain evidence="3 4">DSM 12798</strain>
    </source>
</reference>
<protein>
    <submittedName>
        <fullName evidence="3">NADPH:quinone reductase-like Zn-dependent oxidoreductase</fullName>
    </submittedName>
</protein>
<comment type="caution">
    <text evidence="3">The sequence shown here is derived from an EMBL/GenBank/DDBJ whole genome shotgun (WGS) entry which is preliminary data.</text>
</comment>
<accession>A0ABX4N5C2</accession>
<dbReference type="Proteomes" id="UP000229263">
    <property type="component" value="Unassembled WGS sequence"/>
</dbReference>
<dbReference type="Gene3D" id="3.40.50.720">
    <property type="entry name" value="NAD(P)-binding Rossmann-like Domain"/>
    <property type="match status" value="1"/>
</dbReference>
<dbReference type="SUPFAM" id="SSF51735">
    <property type="entry name" value="NAD(P)-binding Rossmann-fold domains"/>
    <property type="match status" value="1"/>
</dbReference>
<feature type="domain" description="Enoyl reductase (ER)" evidence="2">
    <location>
        <begin position="14"/>
        <end position="298"/>
    </location>
</feature>
<dbReference type="InterPro" id="IPR013154">
    <property type="entry name" value="ADH-like_N"/>
</dbReference>
<dbReference type="InterPro" id="IPR011032">
    <property type="entry name" value="GroES-like_sf"/>
</dbReference>
<keyword evidence="1" id="KW-0521">NADP</keyword>
<gene>
    <name evidence="3" type="ORF">ATK23_3005</name>
</gene>
<dbReference type="EMBL" id="PGEY01000001">
    <property type="protein sequence ID" value="PJJ45711.1"/>
    <property type="molecule type" value="Genomic_DNA"/>
</dbReference>
<dbReference type="InterPro" id="IPR051603">
    <property type="entry name" value="Zinc-ADH_QOR/CCCR"/>
</dbReference>
<dbReference type="PANTHER" id="PTHR44154">
    <property type="entry name" value="QUINONE OXIDOREDUCTASE"/>
    <property type="match status" value="1"/>
</dbReference>
<dbReference type="Gene3D" id="3.90.180.10">
    <property type="entry name" value="Medium-chain alcohol dehydrogenases, catalytic domain"/>
    <property type="match status" value="1"/>
</dbReference>
<dbReference type="InterPro" id="IPR036291">
    <property type="entry name" value="NAD(P)-bd_dom_sf"/>
</dbReference>
<sequence>MSQTFRIAVARSFGAPEVIEIEKHPLTELPSGVVRVAVRAAGQNPVDARRRAGTFGGRPPLVFGTEFSGVVYQSNDPRWNAGDEVVGWGASGAVADLVVTDGAKLAAKPEGMDWLVAGGLSGAGYTALTALDAMKFPEGALILVHGAAGGVGSALVQLAVARGYRVIGTAGTANQDYLRELGALPVVYGPGLIDRVAQASDGKSLDGSIDLAGSIEAGDLAQQIRQSGGQAITLVPETWQSHGLPLVSVKHDPSYFGEMAKAYQAGTFRLEVNPLPFTEIVQAHKNMDAKHSRGKLVLDLADNPYLAA</sequence>
<name>A0ABX4N5C2_9MICC</name>
<dbReference type="RefSeq" id="WP_066143616.1">
    <property type="nucleotide sequence ID" value="NZ_PGEY01000001.1"/>
</dbReference>
<dbReference type="InterPro" id="IPR020843">
    <property type="entry name" value="ER"/>
</dbReference>
<dbReference type="CDD" id="cd05289">
    <property type="entry name" value="MDR_like_2"/>
    <property type="match status" value="1"/>
</dbReference>
<dbReference type="SUPFAM" id="SSF50129">
    <property type="entry name" value="GroES-like"/>
    <property type="match status" value="1"/>
</dbReference>
<dbReference type="InterPro" id="IPR013149">
    <property type="entry name" value="ADH-like_C"/>
</dbReference>
<dbReference type="PANTHER" id="PTHR44154:SF1">
    <property type="entry name" value="QUINONE OXIDOREDUCTASE"/>
    <property type="match status" value="1"/>
</dbReference>
<keyword evidence="4" id="KW-1185">Reference proteome</keyword>
<dbReference type="SMART" id="SM00829">
    <property type="entry name" value="PKS_ER"/>
    <property type="match status" value="1"/>
</dbReference>
<proteinExistence type="predicted"/>
<evidence type="ECO:0000256" key="1">
    <source>
        <dbReference type="ARBA" id="ARBA00022857"/>
    </source>
</evidence>
<evidence type="ECO:0000313" key="4">
    <source>
        <dbReference type="Proteomes" id="UP000229263"/>
    </source>
</evidence>
<dbReference type="Pfam" id="PF08240">
    <property type="entry name" value="ADH_N"/>
    <property type="match status" value="1"/>
</dbReference>
<evidence type="ECO:0000313" key="3">
    <source>
        <dbReference type="EMBL" id="PJJ45711.1"/>
    </source>
</evidence>
<evidence type="ECO:0000259" key="2">
    <source>
        <dbReference type="SMART" id="SM00829"/>
    </source>
</evidence>
<dbReference type="Pfam" id="PF00107">
    <property type="entry name" value="ADH_zinc_N"/>
    <property type="match status" value="1"/>
</dbReference>
<organism evidence="3 4">
    <name type="scientific">Glutamicibacter mysorens</name>
    <dbReference type="NCBI Taxonomy" id="257984"/>
    <lineage>
        <taxon>Bacteria</taxon>
        <taxon>Bacillati</taxon>
        <taxon>Actinomycetota</taxon>
        <taxon>Actinomycetes</taxon>
        <taxon>Micrococcales</taxon>
        <taxon>Micrococcaceae</taxon>
        <taxon>Glutamicibacter</taxon>
    </lineage>
</organism>